<dbReference type="Gene3D" id="3.40.1410.10">
    <property type="entry name" value="Chorismate lyase-like"/>
    <property type="match status" value="1"/>
</dbReference>
<dbReference type="Pfam" id="PF07702">
    <property type="entry name" value="UTRA"/>
    <property type="match status" value="1"/>
</dbReference>
<keyword evidence="1" id="KW-0805">Transcription regulation</keyword>
<dbReference type="GO" id="GO:0003677">
    <property type="term" value="F:DNA binding"/>
    <property type="evidence" value="ECO:0007669"/>
    <property type="project" value="UniProtKB-KW"/>
</dbReference>
<dbReference type="SMART" id="SM00866">
    <property type="entry name" value="UTRA"/>
    <property type="match status" value="1"/>
</dbReference>
<evidence type="ECO:0000313" key="6">
    <source>
        <dbReference type="Proteomes" id="UP000016605"/>
    </source>
</evidence>
<dbReference type="InterPro" id="IPR028978">
    <property type="entry name" value="Chorismate_lyase_/UTRA_dom_sf"/>
</dbReference>
<dbReference type="EMBL" id="AWVQ01000682">
    <property type="protein sequence ID" value="ERK69522.1"/>
    <property type="molecule type" value="Genomic_DNA"/>
</dbReference>
<dbReference type="PANTHER" id="PTHR44846:SF1">
    <property type="entry name" value="MANNOSYL-D-GLYCERATE TRANSPORT_METABOLISM SYSTEM REPRESSOR MNGR-RELATED"/>
    <property type="match status" value="1"/>
</dbReference>
<keyword evidence="3" id="KW-0804">Transcription</keyword>
<proteinExistence type="predicted"/>
<evidence type="ECO:0000256" key="2">
    <source>
        <dbReference type="ARBA" id="ARBA00023125"/>
    </source>
</evidence>
<evidence type="ECO:0000313" key="5">
    <source>
        <dbReference type="EMBL" id="ERK69522.1"/>
    </source>
</evidence>
<dbReference type="InterPro" id="IPR036388">
    <property type="entry name" value="WH-like_DNA-bd_sf"/>
</dbReference>
<sequence>MTVTDDRRLHNELLREVREAAAANAALPGELELTARLGCTRQQLRNALAELERQGILRRRQGAATTVDHVGLRMSVRLEDQFEHTVLLSRMGYQAGVEILESGVVPLPAHVAALLDVEAGHPALRSVKRWRADGEPAMLASGYLLLPDDSPRELDASVFTAVGQAWGESLVWEVATPGAAALTGADADLLGRPEGTPVLTFELIGVSVSGRRLFYAFEHHLPEVVRYSFVRSVRPPWDAI</sequence>
<dbReference type="PRINTS" id="PR00035">
    <property type="entry name" value="HTHGNTR"/>
</dbReference>
<dbReference type="SUPFAM" id="SSF64288">
    <property type="entry name" value="Chorismate lyase-like"/>
    <property type="match status" value="1"/>
</dbReference>
<protein>
    <submittedName>
        <fullName evidence="5">UbiC transcription regulator-associated domain protein</fullName>
    </submittedName>
</protein>
<dbReference type="HOGENOM" id="CLU_1160138_0_0_11"/>
<reference evidence="5 6" key="1">
    <citation type="submission" date="2013-08" db="EMBL/GenBank/DDBJ databases">
        <authorList>
            <person name="Weinstock G."/>
            <person name="Sodergren E."/>
            <person name="Wylie T."/>
            <person name="Fulton L."/>
            <person name="Fulton R."/>
            <person name="Fronick C."/>
            <person name="O'Laughlin M."/>
            <person name="Godfrey J."/>
            <person name="Miner T."/>
            <person name="Herter B."/>
            <person name="Appelbaum E."/>
            <person name="Cordes M."/>
            <person name="Lek S."/>
            <person name="Wollam A."/>
            <person name="Pepin K.H."/>
            <person name="Palsikar V.B."/>
            <person name="Mitreva M."/>
            <person name="Wilson R.K."/>
        </authorList>
    </citation>
    <scope>NUCLEOTIDE SEQUENCE [LARGE SCALE GENOMIC DNA]</scope>
    <source>
        <strain evidence="5 6">ATCC 14665</strain>
    </source>
</reference>
<dbReference type="PATRIC" id="fig|1358026.3.peg.3412"/>
<dbReference type="InterPro" id="IPR036390">
    <property type="entry name" value="WH_DNA-bd_sf"/>
</dbReference>
<dbReference type="SMART" id="SM00345">
    <property type="entry name" value="HTH_GNTR"/>
    <property type="match status" value="1"/>
</dbReference>
<name>U2T489_LEIAQ</name>
<evidence type="ECO:0000259" key="4">
    <source>
        <dbReference type="PROSITE" id="PS50949"/>
    </source>
</evidence>
<dbReference type="RefSeq" id="WP_021764885.1">
    <property type="nucleotide sequence ID" value="NZ_KI272595.1"/>
</dbReference>
<dbReference type="Proteomes" id="UP000016605">
    <property type="component" value="Unassembled WGS sequence"/>
</dbReference>
<dbReference type="OrthoDB" id="5100769at2"/>
<organism evidence="5 6">
    <name type="scientific">Leifsonia aquatica ATCC 14665</name>
    <dbReference type="NCBI Taxonomy" id="1358026"/>
    <lineage>
        <taxon>Bacteria</taxon>
        <taxon>Bacillati</taxon>
        <taxon>Actinomycetota</taxon>
        <taxon>Actinomycetes</taxon>
        <taxon>Micrococcales</taxon>
        <taxon>Microbacteriaceae</taxon>
        <taxon>Leifsonia</taxon>
    </lineage>
</organism>
<dbReference type="InterPro" id="IPR000524">
    <property type="entry name" value="Tscrpt_reg_HTH_GntR"/>
</dbReference>
<evidence type="ECO:0000256" key="1">
    <source>
        <dbReference type="ARBA" id="ARBA00023015"/>
    </source>
</evidence>
<dbReference type="AlphaFoldDB" id="U2T489"/>
<dbReference type="PANTHER" id="PTHR44846">
    <property type="entry name" value="MANNOSYL-D-GLYCERATE TRANSPORT/METABOLISM SYSTEM REPRESSOR MNGR-RELATED"/>
    <property type="match status" value="1"/>
</dbReference>
<dbReference type="InterPro" id="IPR011663">
    <property type="entry name" value="UTRA"/>
</dbReference>
<dbReference type="SUPFAM" id="SSF46785">
    <property type="entry name" value="Winged helix' DNA-binding domain"/>
    <property type="match status" value="1"/>
</dbReference>
<dbReference type="Pfam" id="PF00392">
    <property type="entry name" value="GntR"/>
    <property type="match status" value="1"/>
</dbReference>
<gene>
    <name evidence="5" type="ORF">N136_04156</name>
</gene>
<dbReference type="PROSITE" id="PS50949">
    <property type="entry name" value="HTH_GNTR"/>
    <property type="match status" value="1"/>
</dbReference>
<dbReference type="GO" id="GO:0003700">
    <property type="term" value="F:DNA-binding transcription factor activity"/>
    <property type="evidence" value="ECO:0007669"/>
    <property type="project" value="InterPro"/>
</dbReference>
<dbReference type="Gene3D" id="1.10.10.10">
    <property type="entry name" value="Winged helix-like DNA-binding domain superfamily/Winged helix DNA-binding domain"/>
    <property type="match status" value="1"/>
</dbReference>
<dbReference type="GO" id="GO:0045892">
    <property type="term" value="P:negative regulation of DNA-templated transcription"/>
    <property type="evidence" value="ECO:0007669"/>
    <property type="project" value="TreeGrafter"/>
</dbReference>
<comment type="caution">
    <text evidence="5">The sequence shown here is derived from an EMBL/GenBank/DDBJ whole genome shotgun (WGS) entry which is preliminary data.</text>
</comment>
<feature type="domain" description="HTH gntR-type" evidence="4">
    <location>
        <begin position="3"/>
        <end position="70"/>
    </location>
</feature>
<dbReference type="InterPro" id="IPR050679">
    <property type="entry name" value="Bact_HTH_transcr_reg"/>
</dbReference>
<evidence type="ECO:0000256" key="3">
    <source>
        <dbReference type="ARBA" id="ARBA00023163"/>
    </source>
</evidence>
<accession>U2T489</accession>
<keyword evidence="2" id="KW-0238">DNA-binding</keyword>